<dbReference type="PRINTS" id="PR00502">
    <property type="entry name" value="NUDIXFAMILY"/>
</dbReference>
<dbReference type="Proteomes" id="UP001169764">
    <property type="component" value="Unassembled WGS sequence"/>
</dbReference>
<dbReference type="PANTHER" id="PTHR21340:SF7">
    <property type="entry name" value="NUDIX HYDROLASE DOMAIN-CONTAINING PROTEIN"/>
    <property type="match status" value="1"/>
</dbReference>
<evidence type="ECO:0000259" key="4">
    <source>
        <dbReference type="PROSITE" id="PS51462"/>
    </source>
</evidence>
<feature type="domain" description="Nudix hydrolase" evidence="4">
    <location>
        <begin position="2"/>
        <end position="152"/>
    </location>
</feature>
<dbReference type="PROSITE" id="PS00893">
    <property type="entry name" value="NUDIX_BOX"/>
    <property type="match status" value="1"/>
</dbReference>
<dbReference type="InterPro" id="IPR020084">
    <property type="entry name" value="NUDIX_hydrolase_CS"/>
</dbReference>
<evidence type="ECO:0000256" key="3">
    <source>
        <dbReference type="RuleBase" id="RU003476"/>
    </source>
</evidence>
<gene>
    <name evidence="5" type="ORF">Q4F19_10805</name>
</gene>
<evidence type="ECO:0000256" key="1">
    <source>
        <dbReference type="ARBA" id="ARBA00001946"/>
    </source>
</evidence>
<comment type="similarity">
    <text evidence="3">Belongs to the Nudix hydrolase family.</text>
</comment>
<accession>A0ABT8YB39</accession>
<comment type="caution">
    <text evidence="5">The sequence shown here is derived from an EMBL/GenBank/DDBJ whole genome shotgun (WGS) entry which is preliminary data.</text>
</comment>
<dbReference type="InterPro" id="IPR051325">
    <property type="entry name" value="Nudix_hydrolase_domain"/>
</dbReference>
<evidence type="ECO:0000256" key="2">
    <source>
        <dbReference type="ARBA" id="ARBA00022801"/>
    </source>
</evidence>
<keyword evidence="2 3" id="KW-0378">Hydrolase</keyword>
<dbReference type="EMBL" id="JAUOTP010000004">
    <property type="protein sequence ID" value="MDO6414870.1"/>
    <property type="molecule type" value="Genomic_DNA"/>
</dbReference>
<reference evidence="5" key="1">
    <citation type="submission" date="2023-07" db="EMBL/GenBank/DDBJ databases">
        <authorList>
            <person name="Kim M."/>
        </authorList>
    </citation>
    <scope>NUCLEOTIDE SEQUENCE</scope>
    <source>
        <strain evidence="5">BIUV-7</strain>
    </source>
</reference>
<dbReference type="InterPro" id="IPR000086">
    <property type="entry name" value="NUDIX_hydrolase_dom"/>
</dbReference>
<dbReference type="PROSITE" id="PS51462">
    <property type="entry name" value="NUDIX"/>
    <property type="match status" value="1"/>
</dbReference>
<dbReference type="SUPFAM" id="SSF55811">
    <property type="entry name" value="Nudix"/>
    <property type="match status" value="1"/>
</dbReference>
<evidence type="ECO:0000313" key="6">
    <source>
        <dbReference type="Proteomes" id="UP001169764"/>
    </source>
</evidence>
<dbReference type="InterPro" id="IPR015797">
    <property type="entry name" value="NUDIX_hydrolase-like_dom_sf"/>
</dbReference>
<dbReference type="InterPro" id="IPR020476">
    <property type="entry name" value="Nudix_hydrolase"/>
</dbReference>
<sequence>MTHPRSAGVLLYRRRPAGVEVLLVLPGGPYWRRRNEGAWQIPKGAIEPGEEAIETAVRELHEELGLLLTDRPRSLCTVRQAGGKRVEAFAAERDWDVADLVSNEITIEWPPRSGKIITAPEVGEARWFALDRAEEMMLASQRPFLSALELMLHSDESDAMPSPVIAGPVPESP</sequence>
<name>A0ABT8YB39_9SPHN</name>
<comment type="cofactor">
    <cofactor evidence="1">
        <name>Mg(2+)</name>
        <dbReference type="ChEBI" id="CHEBI:18420"/>
    </cofactor>
</comment>
<dbReference type="Gene3D" id="3.90.79.10">
    <property type="entry name" value="Nucleoside Triphosphate Pyrophosphohydrolase"/>
    <property type="match status" value="1"/>
</dbReference>
<dbReference type="PANTHER" id="PTHR21340">
    <property type="entry name" value="DIADENOSINE 5,5-P1,P4-TETRAPHOSPHATE PYROPHOSPHOHYDROLASE MUTT"/>
    <property type="match status" value="1"/>
</dbReference>
<dbReference type="RefSeq" id="WP_303542421.1">
    <property type="nucleotide sequence ID" value="NZ_JAUOTP010000004.1"/>
</dbReference>
<organism evidence="5 6">
    <name type="scientific">Sphingomonas natans</name>
    <dbReference type="NCBI Taxonomy" id="3063330"/>
    <lineage>
        <taxon>Bacteria</taxon>
        <taxon>Pseudomonadati</taxon>
        <taxon>Pseudomonadota</taxon>
        <taxon>Alphaproteobacteria</taxon>
        <taxon>Sphingomonadales</taxon>
        <taxon>Sphingomonadaceae</taxon>
        <taxon>Sphingomonas</taxon>
    </lineage>
</organism>
<evidence type="ECO:0000313" key="5">
    <source>
        <dbReference type="EMBL" id="MDO6414870.1"/>
    </source>
</evidence>
<dbReference type="Pfam" id="PF00293">
    <property type="entry name" value="NUDIX"/>
    <property type="match status" value="1"/>
</dbReference>
<protein>
    <submittedName>
        <fullName evidence="5">NUDIX domain-containing protein</fullName>
    </submittedName>
</protein>
<proteinExistence type="inferred from homology"/>
<keyword evidence="6" id="KW-1185">Reference proteome</keyword>